<evidence type="ECO:0000256" key="3">
    <source>
        <dbReference type="ARBA" id="ARBA00022989"/>
    </source>
</evidence>
<proteinExistence type="predicted"/>
<evidence type="ECO:0000256" key="2">
    <source>
        <dbReference type="ARBA" id="ARBA00022692"/>
    </source>
</evidence>
<dbReference type="STRING" id="36050.A0A1B8AS53"/>
<dbReference type="EMBL" id="LYXU01000002">
    <property type="protein sequence ID" value="OBS23343.1"/>
    <property type="molecule type" value="Genomic_DNA"/>
</dbReference>
<organism evidence="8 9">
    <name type="scientific">Fusarium poae</name>
    <dbReference type="NCBI Taxonomy" id="36050"/>
    <lineage>
        <taxon>Eukaryota</taxon>
        <taxon>Fungi</taxon>
        <taxon>Dikarya</taxon>
        <taxon>Ascomycota</taxon>
        <taxon>Pezizomycotina</taxon>
        <taxon>Sordariomycetes</taxon>
        <taxon>Hypocreomycetidae</taxon>
        <taxon>Hypocreales</taxon>
        <taxon>Nectriaceae</taxon>
        <taxon>Fusarium</taxon>
    </lineage>
</organism>
<feature type="region of interest" description="Disordered" evidence="5">
    <location>
        <begin position="190"/>
        <end position="232"/>
    </location>
</feature>
<dbReference type="OMA" id="AQPPHEM"/>
<evidence type="ECO:0000313" key="8">
    <source>
        <dbReference type="EMBL" id="OBS23343.1"/>
    </source>
</evidence>
<keyword evidence="3 6" id="KW-1133">Transmembrane helix</keyword>
<dbReference type="PANTHER" id="PTHR15549">
    <property type="entry name" value="PAIRED IMMUNOGLOBULIN-LIKE TYPE 2 RECEPTOR"/>
    <property type="match status" value="1"/>
</dbReference>
<evidence type="ECO:0000256" key="4">
    <source>
        <dbReference type="ARBA" id="ARBA00023136"/>
    </source>
</evidence>
<dbReference type="GO" id="GO:0016020">
    <property type="term" value="C:membrane"/>
    <property type="evidence" value="ECO:0007669"/>
    <property type="project" value="UniProtKB-SubCell"/>
</dbReference>
<sequence>MNKRLQTVIFFGLWAVKGSLGQKIPEPPQTSQIPVVLNPFPDATANADITTDVKKEAPSSSADQVIVTIAPDETCGYLSGRAVLPITCENHRPCMWSPSLGVLCGDLANDNFDIHVRCLDREMVLDQNICNDTCVDNPVYLLCHKSAPYCGTYAFPNGIQDFRCSSTPATRVSSVSFTYMGQENARFATTTYGGESVSETSTTESTTSSSSTIPPPSSSSSSSSSNPPPSSQNNLGAIIGGAVGGFVALSLVIFGIVWFVRQSRKKSRHSIPVNQMEQDPLSDPNTGKTGPTSPAQSDWRDSTMTALSSPNSASPQAWMNQPVSPSAQSDTSQGILPTMGQHLAYEMSGESAQPPHEMGDNRVYEMEGDPNRPWV</sequence>
<comment type="caution">
    <text evidence="8">The sequence shown here is derived from an EMBL/GenBank/DDBJ whole genome shotgun (WGS) entry which is preliminary data.</text>
</comment>
<reference evidence="8 9" key="1">
    <citation type="submission" date="2016-06" db="EMBL/GenBank/DDBJ databases">
        <title>Living apart together: crosstalk between the core and supernumerary genomes in a fungal plant pathogen.</title>
        <authorList>
            <person name="Vanheule A."/>
            <person name="Audenaert K."/>
            <person name="Warris S."/>
            <person name="Van De Geest H."/>
            <person name="Schijlen E."/>
            <person name="Hofte M."/>
            <person name="De Saeger S."/>
            <person name="Haesaert G."/>
            <person name="Waalwijk C."/>
            <person name="Van Der Lee T."/>
        </authorList>
    </citation>
    <scope>NUCLEOTIDE SEQUENCE [LARGE SCALE GENOMIC DNA]</scope>
    <source>
        <strain evidence="8 9">2516</strain>
    </source>
</reference>
<dbReference type="PANTHER" id="PTHR15549:SF27">
    <property type="entry name" value="CHITIN-BINDING TYPE-1 DOMAIN-CONTAINING PROTEIN"/>
    <property type="match status" value="1"/>
</dbReference>
<accession>A0A1B8AS53</accession>
<evidence type="ECO:0000313" key="9">
    <source>
        <dbReference type="Proteomes" id="UP000091967"/>
    </source>
</evidence>
<feature type="compositionally biased region" description="Polar residues" evidence="5">
    <location>
        <begin position="272"/>
        <end position="335"/>
    </location>
</feature>
<keyword evidence="2 6" id="KW-0812">Transmembrane</keyword>
<gene>
    <name evidence="8" type="ORF">FPOA_03892</name>
</gene>
<dbReference type="GO" id="GO:0071944">
    <property type="term" value="C:cell periphery"/>
    <property type="evidence" value="ECO:0007669"/>
    <property type="project" value="UniProtKB-ARBA"/>
</dbReference>
<feature type="compositionally biased region" description="Low complexity" evidence="5">
    <location>
        <begin position="195"/>
        <end position="225"/>
    </location>
</feature>
<feature type="signal peptide" evidence="7">
    <location>
        <begin position="1"/>
        <end position="21"/>
    </location>
</feature>
<name>A0A1B8AS53_FUSPO</name>
<evidence type="ECO:0000256" key="5">
    <source>
        <dbReference type="SAM" id="MobiDB-lite"/>
    </source>
</evidence>
<feature type="region of interest" description="Disordered" evidence="5">
    <location>
        <begin position="267"/>
        <end position="375"/>
    </location>
</feature>
<keyword evidence="9" id="KW-1185">Reference proteome</keyword>
<dbReference type="AlphaFoldDB" id="A0A1B8AS53"/>
<keyword evidence="4 6" id="KW-0472">Membrane</keyword>
<feature type="chain" id="PRO_5008603156" description="Mid2 domain-containing protein" evidence="7">
    <location>
        <begin position="22"/>
        <end position="375"/>
    </location>
</feature>
<dbReference type="Proteomes" id="UP000091967">
    <property type="component" value="Unassembled WGS sequence"/>
</dbReference>
<protein>
    <recommendedName>
        <fullName evidence="10">Mid2 domain-containing protein</fullName>
    </recommendedName>
</protein>
<dbReference type="InterPro" id="IPR051694">
    <property type="entry name" value="Immunoregulatory_rcpt-like"/>
</dbReference>
<feature type="transmembrane region" description="Helical" evidence="6">
    <location>
        <begin position="235"/>
        <end position="260"/>
    </location>
</feature>
<comment type="subcellular location">
    <subcellularLocation>
        <location evidence="1">Membrane</location>
        <topology evidence="1">Single-pass membrane protein</topology>
    </subcellularLocation>
</comment>
<keyword evidence="7" id="KW-0732">Signal</keyword>
<evidence type="ECO:0000256" key="1">
    <source>
        <dbReference type="ARBA" id="ARBA00004167"/>
    </source>
</evidence>
<evidence type="ECO:0000256" key="7">
    <source>
        <dbReference type="SAM" id="SignalP"/>
    </source>
</evidence>
<evidence type="ECO:0000256" key="6">
    <source>
        <dbReference type="SAM" id="Phobius"/>
    </source>
</evidence>
<evidence type="ECO:0008006" key="10">
    <source>
        <dbReference type="Google" id="ProtNLM"/>
    </source>
</evidence>